<keyword evidence="3" id="KW-1185">Reference proteome</keyword>
<comment type="caution">
    <text evidence="2">The sequence shown here is derived from an EMBL/GenBank/DDBJ whole genome shotgun (WGS) entry which is preliminary data.</text>
</comment>
<dbReference type="Gene3D" id="3.40.630.30">
    <property type="match status" value="1"/>
</dbReference>
<dbReference type="CDD" id="cd04301">
    <property type="entry name" value="NAT_SF"/>
    <property type="match status" value="1"/>
</dbReference>
<dbReference type="RefSeq" id="WP_345580335.1">
    <property type="nucleotide sequence ID" value="NZ_BAABLV010000019.1"/>
</dbReference>
<dbReference type="SUPFAM" id="SSF55729">
    <property type="entry name" value="Acyl-CoA N-acyltransferases (Nat)"/>
    <property type="match status" value="2"/>
</dbReference>
<organism evidence="2 3">
    <name type="scientific">Tessaracoccus lubricantis</name>
    <dbReference type="NCBI Taxonomy" id="545543"/>
    <lineage>
        <taxon>Bacteria</taxon>
        <taxon>Bacillati</taxon>
        <taxon>Actinomycetota</taxon>
        <taxon>Actinomycetes</taxon>
        <taxon>Propionibacteriales</taxon>
        <taxon>Propionibacteriaceae</taxon>
        <taxon>Tessaracoccus</taxon>
    </lineage>
</organism>
<proteinExistence type="predicted"/>
<name>A0ABP9F8I9_9ACTN</name>
<sequence>MLTISDITLPTAVDDAWRDYQRIGHVHNDELIGGPQWDVSDEAALAAAHADSECEVHRYLAYLDGEAVGYANTRVNIVDSPDKTSVYICVLPEFRSRGIGRALAEHIRERAAGYAIYQAWAMCPVPESGDDALVPPTGAGAVPANHPAIRLALGYGFTVGQVERVSRYDFATPSIDPASALDEALAHAGDEYEIVAWEGAAGDDMLADLAVLRERMYTDTPSGEMTVAEARWDAERMRKSDEERLISNRMFRTVVRHKPTGTVVGLNELMLERSNPDAFVDQWDTVVLAEHRGRRLGMAVKAANLIALKEAVPTASSIITWNAEENRHMLAVNEALGFYPILAEAAFERRA</sequence>
<dbReference type="Pfam" id="PF00583">
    <property type="entry name" value="Acetyltransf_1"/>
    <property type="match status" value="1"/>
</dbReference>
<gene>
    <name evidence="2" type="ORF">GCM10025789_11580</name>
</gene>
<dbReference type="PROSITE" id="PS51186">
    <property type="entry name" value="GNAT"/>
    <property type="match status" value="1"/>
</dbReference>
<evidence type="ECO:0000313" key="3">
    <source>
        <dbReference type="Proteomes" id="UP001501521"/>
    </source>
</evidence>
<dbReference type="InterPro" id="IPR016181">
    <property type="entry name" value="Acyl_CoA_acyltransferase"/>
</dbReference>
<evidence type="ECO:0000313" key="2">
    <source>
        <dbReference type="EMBL" id="GAA4895714.1"/>
    </source>
</evidence>
<dbReference type="Proteomes" id="UP001501521">
    <property type="component" value="Unassembled WGS sequence"/>
</dbReference>
<evidence type="ECO:0000259" key="1">
    <source>
        <dbReference type="PROSITE" id="PS51186"/>
    </source>
</evidence>
<dbReference type="InterPro" id="IPR000182">
    <property type="entry name" value="GNAT_dom"/>
</dbReference>
<accession>A0ABP9F8I9</accession>
<feature type="domain" description="N-acetyltransferase" evidence="1">
    <location>
        <begin position="2"/>
        <end position="179"/>
    </location>
</feature>
<reference evidence="3" key="1">
    <citation type="journal article" date="2019" name="Int. J. Syst. Evol. Microbiol.">
        <title>The Global Catalogue of Microorganisms (GCM) 10K type strain sequencing project: providing services to taxonomists for standard genome sequencing and annotation.</title>
        <authorList>
            <consortium name="The Broad Institute Genomics Platform"/>
            <consortium name="The Broad Institute Genome Sequencing Center for Infectious Disease"/>
            <person name="Wu L."/>
            <person name="Ma J."/>
        </authorList>
    </citation>
    <scope>NUCLEOTIDE SEQUENCE [LARGE SCALE GENOMIC DNA]</scope>
    <source>
        <strain evidence="3">JCM 19125</strain>
    </source>
</reference>
<protein>
    <submittedName>
        <fullName evidence="2">GNAT family N-acetyltransferase</fullName>
    </submittedName>
</protein>
<dbReference type="EMBL" id="BAABLV010000019">
    <property type="protein sequence ID" value="GAA4895714.1"/>
    <property type="molecule type" value="Genomic_DNA"/>
</dbReference>